<dbReference type="PANTHER" id="PTHR43693:SF1">
    <property type="entry name" value="PROTEIN PHOSPHATASE CHEZ"/>
    <property type="match status" value="1"/>
</dbReference>
<keyword evidence="5" id="KW-1185">Reference proteome</keyword>
<gene>
    <name evidence="4" type="ORF">GJB61_17820</name>
</gene>
<dbReference type="PANTHER" id="PTHR43693">
    <property type="entry name" value="PROTEIN PHOSPHATASE CHEZ"/>
    <property type="match status" value="1"/>
</dbReference>
<evidence type="ECO:0000259" key="3">
    <source>
        <dbReference type="Pfam" id="PF04509"/>
    </source>
</evidence>
<dbReference type="CDD" id="cd17909">
    <property type="entry name" value="CheC_ClassI"/>
    <property type="match status" value="1"/>
</dbReference>
<accession>A0A7X2H7B1</accession>
<keyword evidence="2" id="KW-0378">Hydrolase</keyword>
<dbReference type="AlphaFoldDB" id="A0A7X2H7B1"/>
<dbReference type="Proteomes" id="UP000463051">
    <property type="component" value="Unassembled WGS sequence"/>
</dbReference>
<evidence type="ECO:0000256" key="2">
    <source>
        <dbReference type="ARBA" id="ARBA00022801"/>
    </source>
</evidence>
<keyword evidence="1" id="KW-0145">Chemotaxis</keyword>
<protein>
    <submittedName>
        <fullName evidence="4">CheY-P-specific phosphatase CheC</fullName>
    </submittedName>
</protein>
<dbReference type="InterPro" id="IPR050992">
    <property type="entry name" value="CheZ_family_phosphatases"/>
</dbReference>
<feature type="domain" description="CheC-like protein" evidence="3">
    <location>
        <begin position="109"/>
        <end position="144"/>
    </location>
</feature>
<dbReference type="SUPFAM" id="SSF103039">
    <property type="entry name" value="CheC-like"/>
    <property type="match status" value="1"/>
</dbReference>
<name>A0A7X2H7B1_9BACL</name>
<proteinExistence type="predicted"/>
<comment type="caution">
    <text evidence="4">The sequence shown here is derived from an EMBL/GenBank/DDBJ whole genome shotgun (WGS) entry which is preliminary data.</text>
</comment>
<dbReference type="InterPro" id="IPR007597">
    <property type="entry name" value="CheC"/>
</dbReference>
<evidence type="ECO:0000256" key="1">
    <source>
        <dbReference type="ARBA" id="ARBA00022500"/>
    </source>
</evidence>
<dbReference type="Pfam" id="PF04509">
    <property type="entry name" value="CheC"/>
    <property type="match status" value="2"/>
</dbReference>
<sequence>MELFKHFKDFKMDVLKEIGNIGAGNAATALSQLLNKPIDMAVPKVQLLSFEEITDKVGGAEELVYAIFLRVEGEAPGNLFFILTPDAARSLLSRVAGLEMSDNEELTEMELSALSEIGNILAGSYLTSLADFTSLSMYPTVPALAMDMAGAILSYGLLQFGQMGDNALLIDTTFLEGKNEIEGQFFLIPDPESFPKIFKSLGVPFEDD</sequence>
<feature type="domain" description="CheC-like protein" evidence="3">
    <location>
        <begin position="12"/>
        <end position="45"/>
    </location>
</feature>
<dbReference type="EMBL" id="WJXB01000006">
    <property type="protein sequence ID" value="MRN54844.1"/>
    <property type="molecule type" value="Genomic_DNA"/>
</dbReference>
<dbReference type="GO" id="GO:0006935">
    <property type="term" value="P:chemotaxis"/>
    <property type="evidence" value="ECO:0007669"/>
    <property type="project" value="UniProtKB-KW"/>
</dbReference>
<dbReference type="GO" id="GO:0016787">
    <property type="term" value="F:hydrolase activity"/>
    <property type="evidence" value="ECO:0007669"/>
    <property type="project" value="UniProtKB-KW"/>
</dbReference>
<reference evidence="4 5" key="1">
    <citation type="submission" date="2019-11" db="EMBL/GenBank/DDBJ databases">
        <title>Paenibacillus monticola sp. nov., a novel PGPR strain isolated from mountain sample in China.</title>
        <authorList>
            <person name="Zhao Q."/>
            <person name="Li H.-P."/>
            <person name="Zhang J.-L."/>
        </authorList>
    </citation>
    <scope>NUCLEOTIDE SEQUENCE [LARGE SCALE GENOMIC DNA]</scope>
    <source>
        <strain evidence="4 5">LC-T2</strain>
    </source>
</reference>
<evidence type="ECO:0000313" key="5">
    <source>
        <dbReference type="Proteomes" id="UP000463051"/>
    </source>
</evidence>
<evidence type="ECO:0000313" key="4">
    <source>
        <dbReference type="EMBL" id="MRN54844.1"/>
    </source>
</evidence>
<dbReference type="Gene3D" id="3.40.1550.10">
    <property type="entry name" value="CheC-like"/>
    <property type="match status" value="1"/>
</dbReference>
<organism evidence="4 5">
    <name type="scientific">Paenibacillus monticola</name>
    <dbReference type="NCBI Taxonomy" id="2666075"/>
    <lineage>
        <taxon>Bacteria</taxon>
        <taxon>Bacillati</taxon>
        <taxon>Bacillota</taxon>
        <taxon>Bacilli</taxon>
        <taxon>Bacillales</taxon>
        <taxon>Paenibacillaceae</taxon>
        <taxon>Paenibacillus</taxon>
    </lineage>
</organism>
<dbReference type="InterPro" id="IPR028976">
    <property type="entry name" value="CheC-like_sf"/>
</dbReference>